<keyword evidence="2" id="KW-1185">Reference proteome</keyword>
<dbReference type="Proteomes" id="UP001521785">
    <property type="component" value="Unassembled WGS sequence"/>
</dbReference>
<reference evidence="1 2" key="1">
    <citation type="submission" date="2024-02" db="EMBL/GenBank/DDBJ databases">
        <title>De novo assembly and annotation of 12 fungi associated with fruit tree decline syndrome in Ontario, Canada.</title>
        <authorList>
            <person name="Sulman M."/>
            <person name="Ellouze W."/>
            <person name="Ilyukhin E."/>
        </authorList>
    </citation>
    <scope>NUCLEOTIDE SEQUENCE [LARGE SCALE GENOMIC DNA]</scope>
    <source>
        <strain evidence="1 2">M42-189</strain>
    </source>
</reference>
<accession>A0ABR3RHI4</accession>
<name>A0ABR3RHI4_9PLEO</name>
<organism evidence="1 2">
    <name type="scientific">Paraconiothyrium brasiliense</name>
    <dbReference type="NCBI Taxonomy" id="300254"/>
    <lineage>
        <taxon>Eukaryota</taxon>
        <taxon>Fungi</taxon>
        <taxon>Dikarya</taxon>
        <taxon>Ascomycota</taxon>
        <taxon>Pezizomycotina</taxon>
        <taxon>Dothideomycetes</taxon>
        <taxon>Pleosporomycetidae</taxon>
        <taxon>Pleosporales</taxon>
        <taxon>Massarineae</taxon>
        <taxon>Didymosphaeriaceae</taxon>
        <taxon>Paraconiothyrium</taxon>
    </lineage>
</organism>
<sequence>MRDTLLGYLRQKNPIIQNRPKKSERWEGFDPDIVHNMYSDILCRIRERAPVELDLESIDLRIRKEREMHNIVAGWNKKVIFKAMEETGQYMGRNDLLVMVPGEKAIDPQGPKRSYEPDWAAITLDSYKDTVGDLTNNFLPGDTKCSKNWKPEEKKDESNADSSFIQQRTKCIFLLAFLCDISSEQISKKKVRQEAFCG</sequence>
<proteinExistence type="predicted"/>
<gene>
    <name evidence="1" type="ORF">SLS60_005503</name>
</gene>
<protein>
    <submittedName>
        <fullName evidence="1">Uncharacterized protein</fullName>
    </submittedName>
</protein>
<evidence type="ECO:0000313" key="2">
    <source>
        <dbReference type="Proteomes" id="UP001521785"/>
    </source>
</evidence>
<evidence type="ECO:0000313" key="1">
    <source>
        <dbReference type="EMBL" id="KAL1603911.1"/>
    </source>
</evidence>
<comment type="caution">
    <text evidence="1">The sequence shown here is derived from an EMBL/GenBank/DDBJ whole genome shotgun (WGS) entry which is preliminary data.</text>
</comment>
<dbReference type="EMBL" id="JAKJXO020000006">
    <property type="protein sequence ID" value="KAL1603911.1"/>
    <property type="molecule type" value="Genomic_DNA"/>
</dbReference>